<name>A0AAD4U282_OVIAM</name>
<keyword evidence="2" id="KW-1185">Reference proteome</keyword>
<evidence type="ECO:0000313" key="1">
    <source>
        <dbReference type="EMBL" id="KAI4538998.1"/>
    </source>
</evidence>
<sequence>MRDPGHGHRKQVREKALWKRRPGFALFSLGKCRWRLTHPSHPDVQQGPAAAVKMAARITTFYAGPTSSCNQDVKVQESRRFPKYESAYACTVNYCYKRTTLRGPFHRAFHGSNASALFRVSETAEVHTTHGRLLSPGSPSVPLETVSPDREKWKMTQDGHRMPSFSLTECVNQFLCLSVEQCGKHYPQLK</sequence>
<evidence type="ECO:0000313" key="2">
    <source>
        <dbReference type="Proteomes" id="UP001214576"/>
    </source>
</evidence>
<accession>A0AAD4U282</accession>
<gene>
    <name evidence="1" type="ORF">MG293_011265</name>
</gene>
<comment type="caution">
    <text evidence="1">The sequence shown here is derived from an EMBL/GenBank/DDBJ whole genome shotgun (WGS) entry which is preliminary data.</text>
</comment>
<dbReference type="Proteomes" id="UP001214576">
    <property type="component" value="Unassembled WGS sequence"/>
</dbReference>
<protein>
    <submittedName>
        <fullName evidence="1">Uncharacterized protein</fullName>
    </submittedName>
</protein>
<reference evidence="1" key="1">
    <citation type="submission" date="2022-03" db="EMBL/GenBank/DDBJ databases">
        <title>Genomic analyses of argali, domestic sheep and their hybrids provide insights into chromosomal evolution, heterosis and genetic basis of agronomic traits.</title>
        <authorList>
            <person name="Li M."/>
        </authorList>
    </citation>
    <scope>NUCLEOTIDE SEQUENCE</scope>
    <source>
        <strain evidence="1">CAU-MHL-2022a</strain>
        <tissue evidence="1">Skin</tissue>
    </source>
</reference>
<proteinExistence type="predicted"/>
<dbReference type="EMBL" id="JAKZEL010000012">
    <property type="protein sequence ID" value="KAI4538998.1"/>
    <property type="molecule type" value="Genomic_DNA"/>
</dbReference>
<organism evidence="1 2">
    <name type="scientific">Ovis ammon polii</name>
    <dbReference type="NCBI Taxonomy" id="230172"/>
    <lineage>
        <taxon>Eukaryota</taxon>
        <taxon>Metazoa</taxon>
        <taxon>Chordata</taxon>
        <taxon>Craniata</taxon>
        <taxon>Vertebrata</taxon>
        <taxon>Euteleostomi</taxon>
        <taxon>Mammalia</taxon>
        <taxon>Eutheria</taxon>
        <taxon>Laurasiatheria</taxon>
        <taxon>Artiodactyla</taxon>
        <taxon>Ruminantia</taxon>
        <taxon>Pecora</taxon>
        <taxon>Bovidae</taxon>
        <taxon>Caprinae</taxon>
        <taxon>Ovis</taxon>
    </lineage>
</organism>
<dbReference type="AlphaFoldDB" id="A0AAD4U282"/>